<dbReference type="AlphaFoldDB" id="A0A3L8DHQ5"/>
<dbReference type="EMBL" id="QOIP01000008">
    <property type="protein sequence ID" value="RLU19449.1"/>
    <property type="molecule type" value="Genomic_DNA"/>
</dbReference>
<dbReference type="PANTHER" id="PTHR31511">
    <property type="entry name" value="PROTEIN CBG23764"/>
    <property type="match status" value="1"/>
</dbReference>
<dbReference type="PANTHER" id="PTHR31511:SF12">
    <property type="entry name" value="RHO TERMINATION FACTOR N-TERMINAL DOMAIN-CONTAINING PROTEIN"/>
    <property type="match status" value="1"/>
</dbReference>
<sequence>MTRDSARFDTSDYPADNAYGIPLRNKKVPGLIKDENNGAVITEFIGLRSKMYALRVCGKRDTKRIKGVYRSVVQRTITFDDYARCLRESAEMTCRQLRIQSKLHHVYTISETKLALSPHDDKRYVVPSSTDTLPWGALQYSAVTQEGNDK</sequence>
<dbReference type="GO" id="GO:0071897">
    <property type="term" value="P:DNA biosynthetic process"/>
    <property type="evidence" value="ECO:0007669"/>
    <property type="project" value="UniProtKB-ARBA"/>
</dbReference>
<dbReference type="SUPFAM" id="SSF56672">
    <property type="entry name" value="DNA/RNA polymerases"/>
    <property type="match status" value="1"/>
</dbReference>
<organism evidence="1 2">
    <name type="scientific">Ooceraea biroi</name>
    <name type="common">Clonal raider ant</name>
    <name type="synonym">Cerapachys biroi</name>
    <dbReference type="NCBI Taxonomy" id="2015173"/>
    <lineage>
        <taxon>Eukaryota</taxon>
        <taxon>Metazoa</taxon>
        <taxon>Ecdysozoa</taxon>
        <taxon>Arthropoda</taxon>
        <taxon>Hexapoda</taxon>
        <taxon>Insecta</taxon>
        <taxon>Pterygota</taxon>
        <taxon>Neoptera</taxon>
        <taxon>Endopterygota</taxon>
        <taxon>Hymenoptera</taxon>
        <taxon>Apocrita</taxon>
        <taxon>Aculeata</taxon>
        <taxon>Formicoidea</taxon>
        <taxon>Formicidae</taxon>
        <taxon>Dorylinae</taxon>
        <taxon>Ooceraea</taxon>
    </lineage>
</organism>
<reference evidence="1 2" key="1">
    <citation type="journal article" date="2018" name="Genome Res.">
        <title>The genomic architecture and molecular evolution of ant odorant receptors.</title>
        <authorList>
            <person name="McKenzie S.K."/>
            <person name="Kronauer D.J.C."/>
        </authorList>
    </citation>
    <scope>NUCLEOTIDE SEQUENCE [LARGE SCALE GENOMIC DNA]</scope>
    <source>
        <strain evidence="1">Clonal line C1</strain>
    </source>
</reference>
<name>A0A3L8DHQ5_OOCBI</name>
<dbReference type="Proteomes" id="UP000279307">
    <property type="component" value="Chromosome 8"/>
</dbReference>
<evidence type="ECO:0000313" key="2">
    <source>
        <dbReference type="Proteomes" id="UP000279307"/>
    </source>
</evidence>
<dbReference type="InterPro" id="IPR043502">
    <property type="entry name" value="DNA/RNA_pol_sf"/>
</dbReference>
<proteinExistence type="predicted"/>
<protein>
    <submittedName>
        <fullName evidence="1">Uncharacterized protein</fullName>
    </submittedName>
</protein>
<accession>A0A3L8DHQ5</accession>
<gene>
    <name evidence="1" type="ORF">DMN91_008006</name>
</gene>
<comment type="caution">
    <text evidence="1">The sequence shown here is derived from an EMBL/GenBank/DDBJ whole genome shotgun (WGS) entry which is preliminary data.</text>
</comment>
<evidence type="ECO:0000313" key="1">
    <source>
        <dbReference type="EMBL" id="RLU19449.1"/>
    </source>
</evidence>